<organism evidence="2 3">
    <name type="scientific">Oricola thermophila</name>
    <dbReference type="NCBI Taxonomy" id="2742145"/>
    <lineage>
        <taxon>Bacteria</taxon>
        <taxon>Pseudomonadati</taxon>
        <taxon>Pseudomonadota</taxon>
        <taxon>Alphaproteobacteria</taxon>
        <taxon>Hyphomicrobiales</taxon>
        <taxon>Ahrensiaceae</taxon>
        <taxon>Oricola</taxon>
    </lineage>
</organism>
<dbReference type="KEGG" id="orm:HTY61_05030"/>
<keyword evidence="1" id="KW-0472">Membrane</keyword>
<proteinExistence type="predicted"/>
<sequence>MTAWARILLRYLVGAAFFGSTEIGRELAADPDLVEVVAVVIGLAVEGYYVIAKKRGWSL</sequence>
<feature type="transmembrane region" description="Helical" evidence="1">
    <location>
        <begin position="33"/>
        <end position="51"/>
    </location>
</feature>
<dbReference type="Proteomes" id="UP000509367">
    <property type="component" value="Chromosome"/>
</dbReference>
<keyword evidence="3" id="KW-1185">Reference proteome</keyword>
<protein>
    <submittedName>
        <fullName evidence="2">Uncharacterized protein</fullName>
    </submittedName>
</protein>
<accession>A0A6N1VFX3</accession>
<name>A0A6N1VFX3_9HYPH</name>
<reference evidence="2 3" key="1">
    <citation type="submission" date="2020-06" db="EMBL/GenBank/DDBJ databases">
        <title>Oricola thermophila sp. nov. isolated from a tidal sediments.</title>
        <authorList>
            <person name="Kwon K.K."/>
            <person name="Yang S.-H."/>
            <person name="Park M.-J."/>
        </authorList>
    </citation>
    <scope>NUCLEOTIDE SEQUENCE [LARGE SCALE GENOMIC DNA]</scope>
    <source>
        <strain evidence="2 3">MEBiC13590</strain>
    </source>
</reference>
<dbReference type="AlphaFoldDB" id="A0A6N1VFX3"/>
<gene>
    <name evidence="2" type="ORF">HTY61_05030</name>
</gene>
<evidence type="ECO:0000313" key="2">
    <source>
        <dbReference type="EMBL" id="QKV17867.1"/>
    </source>
</evidence>
<keyword evidence="1" id="KW-0812">Transmembrane</keyword>
<keyword evidence="1" id="KW-1133">Transmembrane helix</keyword>
<evidence type="ECO:0000256" key="1">
    <source>
        <dbReference type="SAM" id="Phobius"/>
    </source>
</evidence>
<evidence type="ECO:0000313" key="3">
    <source>
        <dbReference type="Proteomes" id="UP000509367"/>
    </source>
</evidence>
<dbReference type="RefSeq" id="WP_175275764.1">
    <property type="nucleotide sequence ID" value="NZ_CP054836.1"/>
</dbReference>
<dbReference type="EMBL" id="CP054836">
    <property type="protein sequence ID" value="QKV17867.1"/>
    <property type="molecule type" value="Genomic_DNA"/>
</dbReference>